<sequence>MLPYRRASRLINFVIGVCLIFFILLFLQRPQLDDIDTRQFEKEEHFDFGRVVAQLKETDAILEEKEKEKKEEKGEKGEKGVNKSVEKDVAHPADAPETRDHNVYEMDGMGGWENDLKTKTKLHMDDVIRGREVVDSVNYLNQNFAILNTDRFGPVESAKTVIVIQVHSRLELSQVSRGNSIEDSRYRRRPSYILPRYQHRINR</sequence>
<evidence type="ECO:0000256" key="1">
    <source>
        <dbReference type="SAM" id="MobiDB-lite"/>
    </source>
</evidence>
<feature type="region of interest" description="Disordered" evidence="1">
    <location>
        <begin position="63"/>
        <end position="103"/>
    </location>
</feature>
<comment type="caution">
    <text evidence="3">The sequence shown here is derived from an EMBL/GenBank/DDBJ whole genome shotgun (WGS) entry which is preliminary data.</text>
</comment>
<name>A0AAV5TMF6_9BILA</name>
<keyword evidence="2" id="KW-0472">Membrane</keyword>
<dbReference type="EMBL" id="BTSX01000004">
    <property type="protein sequence ID" value="GMS95547.1"/>
    <property type="molecule type" value="Genomic_DNA"/>
</dbReference>
<keyword evidence="2" id="KW-1133">Transmembrane helix</keyword>
<protein>
    <recommendedName>
        <fullName evidence="5">Hexosyltransferase</fullName>
    </recommendedName>
</protein>
<evidence type="ECO:0000256" key="2">
    <source>
        <dbReference type="SAM" id="Phobius"/>
    </source>
</evidence>
<reference evidence="3" key="1">
    <citation type="submission" date="2023-10" db="EMBL/GenBank/DDBJ databases">
        <title>Genome assembly of Pristionchus species.</title>
        <authorList>
            <person name="Yoshida K."/>
            <person name="Sommer R.J."/>
        </authorList>
    </citation>
    <scope>NUCLEOTIDE SEQUENCE</scope>
    <source>
        <strain evidence="3">RS0144</strain>
    </source>
</reference>
<keyword evidence="2" id="KW-0812">Transmembrane</keyword>
<feature type="transmembrane region" description="Helical" evidence="2">
    <location>
        <begin position="7"/>
        <end position="27"/>
    </location>
</feature>
<accession>A0AAV5TMF6</accession>
<evidence type="ECO:0008006" key="5">
    <source>
        <dbReference type="Google" id="ProtNLM"/>
    </source>
</evidence>
<dbReference type="AlphaFoldDB" id="A0AAV5TMF6"/>
<keyword evidence="4" id="KW-1185">Reference proteome</keyword>
<evidence type="ECO:0000313" key="3">
    <source>
        <dbReference type="EMBL" id="GMS95547.1"/>
    </source>
</evidence>
<evidence type="ECO:0000313" key="4">
    <source>
        <dbReference type="Proteomes" id="UP001432027"/>
    </source>
</evidence>
<gene>
    <name evidence="3" type="ORF">PENTCL1PPCAC_17722</name>
</gene>
<organism evidence="3 4">
    <name type="scientific">Pristionchus entomophagus</name>
    <dbReference type="NCBI Taxonomy" id="358040"/>
    <lineage>
        <taxon>Eukaryota</taxon>
        <taxon>Metazoa</taxon>
        <taxon>Ecdysozoa</taxon>
        <taxon>Nematoda</taxon>
        <taxon>Chromadorea</taxon>
        <taxon>Rhabditida</taxon>
        <taxon>Rhabditina</taxon>
        <taxon>Diplogasteromorpha</taxon>
        <taxon>Diplogasteroidea</taxon>
        <taxon>Neodiplogasteridae</taxon>
        <taxon>Pristionchus</taxon>
    </lineage>
</organism>
<dbReference type="Proteomes" id="UP001432027">
    <property type="component" value="Unassembled WGS sequence"/>
</dbReference>
<proteinExistence type="predicted"/>